<proteinExistence type="predicted"/>
<dbReference type="AlphaFoldDB" id="A0A518V1Y9"/>
<keyword evidence="1" id="KW-0472">Membrane</keyword>
<protein>
    <submittedName>
        <fullName evidence="2">Uncharacterized protein</fullName>
    </submittedName>
</protein>
<evidence type="ECO:0000256" key="1">
    <source>
        <dbReference type="SAM" id="Phobius"/>
    </source>
</evidence>
<feature type="transmembrane region" description="Helical" evidence="1">
    <location>
        <begin position="43"/>
        <end position="63"/>
    </location>
</feature>
<evidence type="ECO:0000313" key="3">
    <source>
        <dbReference type="Proteomes" id="UP000319432"/>
    </source>
</evidence>
<feature type="transmembrane region" description="Helical" evidence="1">
    <location>
        <begin position="20"/>
        <end position="37"/>
    </location>
</feature>
<keyword evidence="2" id="KW-0614">Plasmid</keyword>
<dbReference type="Proteomes" id="UP000319432">
    <property type="component" value="Plasmid p1821L01"/>
</dbReference>
<accession>A0A518V1Y9</accession>
<reference evidence="2 3" key="1">
    <citation type="submission" date="2018-11" db="EMBL/GenBank/DDBJ databases">
        <title>Phylogenetic determinants of toxin gene distribution in genomes of Brevibacillus laterosporus.</title>
        <authorList>
            <person name="Glare T.R."/>
            <person name="Durrant A."/>
            <person name="Berry C."/>
            <person name="Palma L."/>
            <person name="Ormskirk M."/>
            <person name="Cox M.O."/>
        </authorList>
    </citation>
    <scope>NUCLEOTIDE SEQUENCE [LARGE SCALE GENOMIC DNA]</scope>
    <source>
        <strain evidence="2 3">1821L</strain>
        <plasmid evidence="2 3">p1821L01</plasmid>
    </source>
</reference>
<dbReference type="EMBL" id="CP033461">
    <property type="protein sequence ID" value="QDX91002.1"/>
    <property type="molecule type" value="Genomic_DNA"/>
</dbReference>
<dbReference type="OrthoDB" id="2469022at2"/>
<name>A0A518V1Y9_BRELA</name>
<organism evidence="2 3">
    <name type="scientific">Brevibacillus laterosporus</name>
    <name type="common">Bacillus laterosporus</name>
    <dbReference type="NCBI Taxonomy" id="1465"/>
    <lineage>
        <taxon>Bacteria</taxon>
        <taxon>Bacillati</taxon>
        <taxon>Bacillota</taxon>
        <taxon>Bacilli</taxon>
        <taxon>Bacillales</taxon>
        <taxon>Paenibacillaceae</taxon>
        <taxon>Brevibacillus</taxon>
    </lineage>
</organism>
<evidence type="ECO:0000313" key="2">
    <source>
        <dbReference type="EMBL" id="QDX91002.1"/>
    </source>
</evidence>
<gene>
    <name evidence="2" type="ORF">EEL30_00595</name>
</gene>
<keyword evidence="3" id="KW-1185">Reference proteome</keyword>
<sequence length="207" mass="24357">MIKMMPIRMHFLRQWQKLDMAFLIILIVILILCVIGGNKPLVILSYFLFLTIGFVGAIGRTWIKRIAYKRSRKIGLKQISLFVFKETDQEVWYELHVMVPDKKTTQIGILRDYLKDHLTLYEFGKRHLKTVYFIGTSHSTFIKASEKACKQLDLEIYESNEILDPSARISSSEWKQIQKRFFSSSGLLEAPSNWKTFICKIKNEEER</sequence>
<keyword evidence="1" id="KW-1133">Transmembrane helix</keyword>
<geneLocation type="plasmid" evidence="2 3">
    <name>p1821L01</name>
</geneLocation>
<keyword evidence="1" id="KW-0812">Transmembrane</keyword>